<keyword evidence="2" id="KW-1185">Reference proteome</keyword>
<protein>
    <submittedName>
        <fullName evidence="1">Uncharacterized protein</fullName>
    </submittedName>
</protein>
<dbReference type="RefSeq" id="YP_002790816.1">
    <property type="nucleotide sequence ID" value="NC_012530.1"/>
</dbReference>
<dbReference type="EMBL" id="FJ822135">
    <property type="protein sequence ID" value="ACO37058.1"/>
    <property type="molecule type" value="Genomic_DNA"/>
</dbReference>
<gene>
    <name evidence="1" type="ORF">lb338_phage_137</name>
</gene>
<dbReference type="GeneID" id="7750992"/>
<organism evidence="1 2">
    <name type="scientific">Lactobacillus phage Lb338-1</name>
    <dbReference type="NCBI Taxonomy" id="2892342"/>
    <lineage>
        <taxon>Viruses</taxon>
        <taxon>Duplodnaviria</taxon>
        <taxon>Heunggongvirae</taxon>
        <taxon>Uroviricota</taxon>
        <taxon>Caudoviricetes</taxon>
        <taxon>Herelleviridae</taxon>
        <taxon>Mooreparkvirus</taxon>
        <taxon>Mooreparkvirus Lb3381</taxon>
    </lineage>
</organism>
<accession>C1KFP7</accession>
<sequence>MKSRNLKSSVLESNLSPLLTYARYKGYAIDDLVGTYKLLLVLQANDEKFNHTKRPSKLNFPIQGTAFYDLLQVYMYLTAKSEPEYSILVYVSEIFYIKEVNESYGRVTLKMIKNAKIIKLAKQAIDRANKYDPCNRYVSLPCIAYSLAILYAENSWIPSSLYGLELNPYWTIKIGKLLEGVTIPIAIQAIQEPIISTKGVTSYLEAIRSNFRIKSSPFTKIPSSQQKNIRKMLEEKGRFN</sequence>
<evidence type="ECO:0000313" key="2">
    <source>
        <dbReference type="Proteomes" id="UP000001878"/>
    </source>
</evidence>
<dbReference type="Proteomes" id="UP000001878">
    <property type="component" value="Segment"/>
</dbReference>
<dbReference type="KEGG" id="vg:7750992"/>
<evidence type="ECO:0000313" key="1">
    <source>
        <dbReference type="EMBL" id="ACO37058.1"/>
    </source>
</evidence>
<reference evidence="1 2" key="1">
    <citation type="journal article" date="2009" name="Gene">
        <title>Genome of a virulent bacteriophage Lb338-1 that lyses the probiotic Lactobacillus paracasei cheese strain.</title>
        <authorList>
            <person name="Alemayehu D."/>
            <person name="Ross R.P."/>
            <person name="O'Sullivan O."/>
            <person name="Coffey A."/>
            <person name="Stanton C."/>
            <person name="Fitzgerald G.F."/>
            <person name="McAuliffe O."/>
        </authorList>
    </citation>
    <scope>NUCLEOTIDE SEQUENCE [LARGE SCALE GENOMIC DNA]</scope>
    <source>
        <strain evidence="1">Lb338-1</strain>
    </source>
</reference>
<name>C1KFP7_9CAUD</name>
<proteinExistence type="predicted"/>